<comment type="caution">
    <text evidence="1">The sequence shown here is derived from an EMBL/GenBank/DDBJ whole genome shotgun (WGS) entry which is preliminary data.</text>
</comment>
<evidence type="ECO:0000313" key="2">
    <source>
        <dbReference type="Proteomes" id="UP000631418"/>
    </source>
</evidence>
<evidence type="ECO:0000313" key="1">
    <source>
        <dbReference type="EMBL" id="MBF7810048.1"/>
    </source>
</evidence>
<organism evidence="1 2">
    <name type="scientific">Clostridium beijerinckii</name>
    <name type="common">Clostridium MP</name>
    <dbReference type="NCBI Taxonomy" id="1520"/>
    <lineage>
        <taxon>Bacteria</taxon>
        <taxon>Bacillati</taxon>
        <taxon>Bacillota</taxon>
        <taxon>Clostridia</taxon>
        <taxon>Eubacteriales</taxon>
        <taxon>Clostridiaceae</taxon>
        <taxon>Clostridium</taxon>
    </lineage>
</organism>
<sequence length="48" mass="5109">MNEPRNKYKVGKADGVGSLKSNIMVGDNDESTITSPGAKSQACYTMIT</sequence>
<dbReference type="EMBL" id="JADOEF010000001">
    <property type="protein sequence ID" value="MBF7810048.1"/>
    <property type="molecule type" value="Genomic_DNA"/>
</dbReference>
<gene>
    <name evidence="1" type="ORF">IS491_15505</name>
</gene>
<reference evidence="1" key="1">
    <citation type="submission" date="2020-11" db="EMBL/GenBank/DDBJ databases">
        <authorList>
            <person name="Thieme N."/>
            <person name="Liebl W."/>
            <person name="Zverlov V."/>
        </authorList>
    </citation>
    <scope>NUCLEOTIDE SEQUENCE</scope>
    <source>
        <strain evidence="1">NT08</strain>
    </source>
</reference>
<dbReference type="AlphaFoldDB" id="A0AAE2RV27"/>
<dbReference type="Proteomes" id="UP000631418">
    <property type="component" value="Unassembled WGS sequence"/>
</dbReference>
<name>A0AAE2RV27_CLOBE</name>
<accession>A0AAE2RV27</accession>
<dbReference type="RefSeq" id="WP_158380900.1">
    <property type="nucleotide sequence ID" value="NZ_CP073279.1"/>
</dbReference>
<proteinExistence type="predicted"/>
<protein>
    <submittedName>
        <fullName evidence="1">Uncharacterized protein</fullName>
    </submittedName>
</protein>